<keyword evidence="3" id="KW-1185">Reference proteome</keyword>
<feature type="compositionally biased region" description="Polar residues" evidence="1">
    <location>
        <begin position="73"/>
        <end position="82"/>
    </location>
</feature>
<accession>A0A2T0SDQ8</accession>
<name>A0A2T0SDQ8_9ACTN</name>
<comment type="caution">
    <text evidence="2">The sequence shown here is derived from an EMBL/GenBank/DDBJ whole genome shotgun (WGS) entry which is preliminary data.</text>
</comment>
<feature type="region of interest" description="Disordered" evidence="1">
    <location>
        <begin position="1"/>
        <end position="90"/>
    </location>
</feature>
<feature type="compositionally biased region" description="Basic and acidic residues" evidence="1">
    <location>
        <begin position="48"/>
        <end position="60"/>
    </location>
</feature>
<proteinExistence type="predicted"/>
<sequence length="90" mass="9675">MPRRTTVDVNASPAGDGEAGLEWAVAGSGRRWQESARGHTGMAGTKAGEAREPEQRESPAQRKHPAQRPSPAQRASPTQRASPEQREHPA</sequence>
<dbReference type="Proteomes" id="UP000239209">
    <property type="component" value="Unassembled WGS sequence"/>
</dbReference>
<dbReference type="EMBL" id="PVZG01000003">
    <property type="protein sequence ID" value="PRY31552.1"/>
    <property type="molecule type" value="Genomic_DNA"/>
</dbReference>
<evidence type="ECO:0000313" key="2">
    <source>
        <dbReference type="EMBL" id="PRY31552.1"/>
    </source>
</evidence>
<gene>
    <name evidence="2" type="ORF">CLV70_103441</name>
</gene>
<evidence type="ECO:0000256" key="1">
    <source>
        <dbReference type="SAM" id="MobiDB-lite"/>
    </source>
</evidence>
<organism evidence="2 3">
    <name type="scientific">Pseudosporangium ferrugineum</name>
    <dbReference type="NCBI Taxonomy" id="439699"/>
    <lineage>
        <taxon>Bacteria</taxon>
        <taxon>Bacillati</taxon>
        <taxon>Actinomycetota</taxon>
        <taxon>Actinomycetes</taxon>
        <taxon>Micromonosporales</taxon>
        <taxon>Micromonosporaceae</taxon>
        <taxon>Pseudosporangium</taxon>
    </lineage>
</organism>
<reference evidence="2 3" key="1">
    <citation type="submission" date="2018-03" db="EMBL/GenBank/DDBJ databases">
        <title>Genomic Encyclopedia of Archaeal and Bacterial Type Strains, Phase II (KMG-II): from individual species to whole genera.</title>
        <authorList>
            <person name="Goeker M."/>
        </authorList>
    </citation>
    <scope>NUCLEOTIDE SEQUENCE [LARGE SCALE GENOMIC DNA]</scope>
    <source>
        <strain evidence="2 3">DSM 45348</strain>
    </source>
</reference>
<protein>
    <submittedName>
        <fullName evidence="2">Uncharacterized protein</fullName>
    </submittedName>
</protein>
<dbReference type="AlphaFoldDB" id="A0A2T0SDQ8"/>
<evidence type="ECO:0000313" key="3">
    <source>
        <dbReference type="Proteomes" id="UP000239209"/>
    </source>
</evidence>